<feature type="domain" description="DUF11" evidence="3">
    <location>
        <begin position="1316"/>
        <end position="1438"/>
    </location>
</feature>
<dbReference type="KEGG" id="cpi:Cpin_5754"/>
<feature type="chain" id="PRO_5036688145" evidence="2">
    <location>
        <begin position="27"/>
        <end position="3471"/>
    </location>
</feature>
<keyword evidence="2" id="KW-0732">Signal</keyword>
<feature type="domain" description="DUF11" evidence="3">
    <location>
        <begin position="2495"/>
        <end position="2616"/>
    </location>
</feature>
<dbReference type="InterPro" id="IPR047589">
    <property type="entry name" value="DUF11_rpt"/>
</dbReference>
<feature type="region of interest" description="Disordered" evidence="1">
    <location>
        <begin position="1679"/>
        <end position="1702"/>
    </location>
</feature>
<dbReference type="InterPro" id="IPR001434">
    <property type="entry name" value="OmcB-like_DUF11"/>
</dbReference>
<dbReference type="PANTHER" id="PTHR34819">
    <property type="entry name" value="LARGE CYSTEINE-RICH PERIPLASMIC PROTEIN OMCB"/>
    <property type="match status" value="1"/>
</dbReference>
<feature type="domain" description="DUF11" evidence="3">
    <location>
        <begin position="516"/>
        <end position="628"/>
    </location>
</feature>
<dbReference type="NCBIfam" id="TIGR04131">
    <property type="entry name" value="Bac_Flav_CTERM"/>
    <property type="match status" value="1"/>
</dbReference>
<feature type="region of interest" description="Disordered" evidence="1">
    <location>
        <begin position="1811"/>
        <end position="1833"/>
    </location>
</feature>
<feature type="compositionally biased region" description="Polar residues" evidence="1">
    <location>
        <begin position="1811"/>
        <end position="1832"/>
    </location>
</feature>
<feature type="domain" description="DUF11" evidence="3">
    <location>
        <begin position="2757"/>
        <end position="2881"/>
    </location>
</feature>
<protein>
    <submittedName>
        <fullName evidence="4">Conserved repeat domain protein</fullName>
    </submittedName>
</protein>
<dbReference type="Pfam" id="PF13585">
    <property type="entry name" value="CHU_C"/>
    <property type="match status" value="1"/>
</dbReference>
<feature type="domain" description="DUF11" evidence="3">
    <location>
        <begin position="3026"/>
        <end position="3149"/>
    </location>
</feature>
<feature type="compositionally biased region" description="Polar residues" evidence="1">
    <location>
        <begin position="2465"/>
        <end position="2488"/>
    </location>
</feature>
<evidence type="ECO:0000313" key="4">
    <source>
        <dbReference type="EMBL" id="ACU63175.1"/>
    </source>
</evidence>
<feature type="compositionally biased region" description="Low complexity" evidence="1">
    <location>
        <begin position="1285"/>
        <end position="1299"/>
    </location>
</feature>
<feature type="compositionally biased region" description="Polar residues" evidence="1">
    <location>
        <begin position="1415"/>
        <end position="1429"/>
    </location>
</feature>
<feature type="compositionally biased region" description="Low complexity" evidence="1">
    <location>
        <begin position="1940"/>
        <end position="1955"/>
    </location>
</feature>
<evidence type="ECO:0000259" key="3">
    <source>
        <dbReference type="Pfam" id="PF01345"/>
    </source>
</evidence>
<dbReference type="OrthoDB" id="9816593at2"/>
<feature type="compositionally biased region" description="Polar residues" evidence="1">
    <location>
        <begin position="1547"/>
        <end position="1571"/>
    </location>
</feature>
<feature type="compositionally biased region" description="Polar residues" evidence="1">
    <location>
        <begin position="1679"/>
        <end position="1701"/>
    </location>
</feature>
<feature type="compositionally biased region" description="Polar residues" evidence="1">
    <location>
        <begin position="2596"/>
        <end position="2619"/>
    </location>
</feature>
<feature type="domain" description="DUF11" evidence="3">
    <location>
        <begin position="924"/>
        <end position="1044"/>
    </location>
</feature>
<reference evidence="5" key="1">
    <citation type="submission" date="2009-08" db="EMBL/GenBank/DDBJ databases">
        <title>The complete genome of Chitinophaga pinensis DSM 2588.</title>
        <authorList>
            <consortium name="US DOE Joint Genome Institute (JGI-PGF)"/>
            <person name="Lucas S."/>
            <person name="Copeland A."/>
            <person name="Lapidus A."/>
            <person name="Glavina del Rio T."/>
            <person name="Dalin E."/>
            <person name="Tice H."/>
            <person name="Bruce D."/>
            <person name="Goodwin L."/>
            <person name="Pitluck S."/>
            <person name="Kyrpides N."/>
            <person name="Mavromatis K."/>
            <person name="Ivanova N."/>
            <person name="Mikhailova N."/>
            <person name="Sims D."/>
            <person name="Meinche L."/>
            <person name="Brettin T."/>
            <person name="Detter J.C."/>
            <person name="Han C."/>
            <person name="Larimer F."/>
            <person name="Land M."/>
            <person name="Hauser L."/>
            <person name="Markowitz V."/>
            <person name="Cheng J.-F."/>
            <person name="Hugenholtz P."/>
            <person name="Woyke T."/>
            <person name="Wu D."/>
            <person name="Spring S."/>
            <person name="Klenk H.-P."/>
            <person name="Eisen J.A."/>
        </authorList>
    </citation>
    <scope>NUCLEOTIDE SEQUENCE [LARGE SCALE GENOMIC DNA]</scope>
    <source>
        <strain evidence="5">ATCC 43595 / DSM 2588 / LMG 13176 / NBRC 15968 / NCIMB 11800 / UQM 2034</strain>
    </source>
</reference>
<dbReference type="PANTHER" id="PTHR34819:SF3">
    <property type="entry name" value="CELL SURFACE PROTEIN"/>
    <property type="match status" value="1"/>
</dbReference>
<gene>
    <name evidence="4" type="ordered locus">Cpin_5754</name>
</gene>
<feature type="region of interest" description="Disordered" evidence="1">
    <location>
        <begin position="2465"/>
        <end position="2492"/>
    </location>
</feature>
<feature type="region of interest" description="Disordered" evidence="1">
    <location>
        <begin position="2596"/>
        <end position="2622"/>
    </location>
</feature>
<feature type="domain" description="DUF11" evidence="3">
    <location>
        <begin position="1840"/>
        <end position="1961"/>
    </location>
</feature>
<feature type="region of interest" description="Disordered" evidence="1">
    <location>
        <begin position="2071"/>
        <end position="2099"/>
    </location>
</feature>
<feature type="domain" description="DUF11" evidence="3">
    <location>
        <begin position="664"/>
        <end position="784"/>
    </location>
</feature>
<feature type="compositionally biased region" description="Polar residues" evidence="1">
    <location>
        <begin position="2071"/>
        <end position="2095"/>
    </location>
</feature>
<dbReference type="NCBIfam" id="TIGR01451">
    <property type="entry name" value="B_ant_repeat"/>
    <property type="match status" value="20"/>
</dbReference>
<dbReference type="EMBL" id="CP001699">
    <property type="protein sequence ID" value="ACU63175.1"/>
    <property type="molecule type" value="Genomic_DNA"/>
</dbReference>
<feature type="domain" description="DUF11" evidence="3">
    <location>
        <begin position="2626"/>
        <end position="2748"/>
    </location>
</feature>
<feature type="region of interest" description="Disordered" evidence="1">
    <location>
        <begin position="1285"/>
        <end position="1309"/>
    </location>
</feature>
<dbReference type="Proteomes" id="UP000002215">
    <property type="component" value="Chromosome"/>
</dbReference>
<feature type="compositionally biased region" description="Polar residues" evidence="1">
    <location>
        <begin position="1956"/>
        <end position="1967"/>
    </location>
</feature>
<feature type="domain" description="DUF11" evidence="3">
    <location>
        <begin position="2233"/>
        <end position="2354"/>
    </location>
</feature>
<proteinExistence type="predicted"/>
<evidence type="ECO:0000256" key="2">
    <source>
        <dbReference type="SAM" id="SignalP"/>
    </source>
</evidence>
<feature type="domain" description="DUF11" evidence="3">
    <location>
        <begin position="2892"/>
        <end position="3016"/>
    </location>
</feature>
<feature type="region of interest" description="Disordered" evidence="1">
    <location>
        <begin position="1940"/>
        <end position="1967"/>
    </location>
</feature>
<name>A0A979G9G7_CHIPD</name>
<feature type="region of interest" description="Disordered" evidence="1">
    <location>
        <begin position="1415"/>
        <end position="1440"/>
    </location>
</feature>
<feature type="domain" description="DUF11" evidence="3">
    <location>
        <begin position="2364"/>
        <end position="2485"/>
    </location>
</feature>
<dbReference type="InterPro" id="IPR051172">
    <property type="entry name" value="Chlamydia_OmcB"/>
</dbReference>
<feature type="signal peptide" evidence="2">
    <location>
        <begin position="1"/>
        <end position="26"/>
    </location>
</feature>
<feature type="domain" description="DUF11" evidence="3">
    <location>
        <begin position="2102"/>
        <end position="2223"/>
    </location>
</feature>
<feature type="region of interest" description="Disordered" evidence="1">
    <location>
        <begin position="2730"/>
        <end position="2750"/>
    </location>
</feature>
<feature type="compositionally biased region" description="Low complexity" evidence="1">
    <location>
        <begin position="2740"/>
        <end position="2750"/>
    </location>
</feature>
<feature type="domain" description="DUF11" evidence="3">
    <location>
        <begin position="1971"/>
        <end position="2092"/>
    </location>
</feature>
<dbReference type="Pfam" id="PF01345">
    <property type="entry name" value="DUF11"/>
    <property type="match status" value="21"/>
</dbReference>
<evidence type="ECO:0000256" key="1">
    <source>
        <dbReference type="SAM" id="MobiDB-lite"/>
    </source>
</evidence>
<dbReference type="RefSeq" id="WP_012793342.1">
    <property type="nucleotide sequence ID" value="NC_013132.1"/>
</dbReference>
<feature type="domain" description="DUF11" evidence="3">
    <location>
        <begin position="796"/>
        <end position="916"/>
    </location>
</feature>
<feature type="compositionally biased region" description="Polar residues" evidence="1">
    <location>
        <begin position="2334"/>
        <end position="2357"/>
    </location>
</feature>
<feature type="domain" description="DUF11" evidence="3">
    <location>
        <begin position="3157"/>
        <end position="3275"/>
    </location>
</feature>
<feature type="compositionally biased region" description="Polar residues" evidence="1">
    <location>
        <begin position="2203"/>
        <end position="2226"/>
    </location>
</feature>
<organism evidence="4 5">
    <name type="scientific">Chitinophaga pinensis (strain ATCC 43595 / DSM 2588 / LMG 13176 / NBRC 15968 / NCIMB 11800 / UQM 2034)</name>
    <dbReference type="NCBI Taxonomy" id="485918"/>
    <lineage>
        <taxon>Bacteria</taxon>
        <taxon>Pseudomonadati</taxon>
        <taxon>Bacteroidota</taxon>
        <taxon>Chitinophagia</taxon>
        <taxon>Chitinophagales</taxon>
        <taxon>Chitinophagaceae</taxon>
        <taxon>Chitinophaga</taxon>
    </lineage>
</organism>
<evidence type="ECO:0000313" key="5">
    <source>
        <dbReference type="Proteomes" id="UP000002215"/>
    </source>
</evidence>
<sequence>MDKFYKTKFALLFLLAGLFATPDSRAEGSKDLYPSGAGGGRACLVSTSATKVGWSLTNTGVHYAYVNAGETIGAASSAQGIGSGQLVFTAPDGTVYSSTVGSTTVGQISNRAAEIAGPWSGYTPFTRVAGAGQTGLWKVEFLSTLPSNQITEGAGANWTADENWIQNGASSAICAWDVSVRSAGAVMQTGRVYTNVLNMYVQHNDYRAKLYVLTNDGYLFKVNNNGLDGLGFVGFVNNKGLTKSGDDKDPPLYKSKDGTAYNTDIYTWDPRKDDGSYSVTHKMFYQVPDATLPASAPQPGGKTTWLNVPKVIPTISNISVDGVEGTSGQVSSKGAYIKFDANTIGTYRITLEGTGAFVTRKITGTAAKGANSIFWDGKDGAGVAPALGVANVVAKVQLQGSEIHFPFIDVETNENGLIIEQLKDDHVTVESDIVYWADSTFTGGAGIASNPLINGNEGSGISSNSNGHKWGLDFGNNRTMDTWTYILGDVATKNTSLNIVRADLAIQSVGPSVGGTTQVYQGQSINYQVVVVNNGPSDVTGAPFAIKVPAGFTIASVSDVTYTTGCGAVNNAALTGGNYSALLDLPNGCIITFTFKGTPSTTGAINIETSIMRPKDVTDPDATNPDATIPPTDPHVECKNGGTTENCNNIKYSNTVSAIPNANIVVNKTTAATSYTPGGTVIYTFTVTNTSTTNPARNVRVIDDAPGSTTIGNWTAAFTTGSGTLPAASGTGNIDQTIANLPAGAVVTYTVTVNVPGGFTGTLQNTASASSADDAVTGDNTSTTPPIPVVPRANLVVLKSAGAGSFTPGGAAIVYTIDVTNNGPDDAINVHVTDNIPTSVTGMSWTASATGGTTLPSTSGTGSIDEIISLLGNGRSVRYTVTVTTSAAYNGVLINSASATSDLLDPLPGDNTSSVTTPPNRLSDIGVVKSTTATTFAPGEDVTYTFTVTNNGPSDGSNVSVIDNAPTGTTIKSWTAAVTTGTATLPFTSGTGDINETITELPSGSVVTYTVVLGTASNFSGNLSNTATATNATDPTATNNSSTTAGITPTPKADIAVVKSTAATTFAPGEDVTYTITVTNNGPSDATTVSVIDNAPTGTTISSWTAVASSPTINLPNVTGAGDINEGIPVLPSGAVVTYTVVVSTPSGFTGNLINTANATSADVNDPVTTNNTSTSTLTPTLKADIAVVKTTTSTSYAPGEDVIYTIRVTNNGPSDVNNVAVVDNAPAGTIIKSWNAMITNGVVTLPVTSGTGNINQTITKMGNGAQVTYNILVSTPSSFTANLSNTASASSPATDPTPGNNSSTTTGIAPAPKADIAVTKYNNASTFVPGEDANYLIRVWNNGPSDAANVVVIDNAPTGTTIKSWTAVVNTGTVTLPATSGTGNINETILNMPNGAVVDYTVIVSTPGSFTGNLSNTASGSSDATDPVSTNNSSTTTDITPVPTADIAVVKATTATTFAPGEDVTYTITVTNNGPSDAANVVVTDNAPAGTTIKSWAAAVTTGTVTLPAASGAGNISQTIAKVPNGAVVTYTVVVATPSSFTANLSNTASGSSDATDPVPANNNSTTTGIAPSPKADIAVVKSTTASSFAPGEDVTYTITVTNNGPSDAASVVVADNAPAGTTIKSWTAAVTTGTVTLPATSGTGNINETITNVPNGAVVTYTVVVATPASFTANLSNTASGSSDATDPVPANNNSTTTGIAPAPKADIAVVKSTAATNFAPGEDVIYTITVTNNGPSDAANVVVADNAPTGTTIKSWTAAVTAGNVTLPAASGTGNINETITKVPNGAVVTYTVVVSTPANFTANLSNTASGSSDATDPVPANNNSTTTGIAPAPKADIAVVKSTTATTFAPGEDVNYTITVTNNGPSDAANVVVIDNAPAGTTIKSWTAAVATGTVALPAASGAGNISQTIAKVPNSAVVTYTVVVATPASFTANLSNTASSSSDATDPTPANNSSTTPGITPSSKADIAVVKATTATTFAPGEDVTYTITVSNNGPSDAANVKVIDNAPNGTTIKSWTAAVKTGTVTLPAASGTGNINQTIAKVPNGAAVTYTVIVSTPASFTGNLSNTASGSSDATDPTPANNSSTTPGITPSPKADIAVVKATTATTFAPGEDVTYTITVTNNGPSDAANVKVIDNAPSGTTIKSWTAAVKTGTVTLPAASGTGNISQTIAKVPNGAAVTYTVIVSTPASFTANLSNTASGSSDATDPTPANNSSTTPGITPSPKADVAVVKATTATTFAPGEDVTYTITVSNNGPSDAANVKVIDNAPNGTTIKSWTAAVKTGTVTLPAASGTGNINETIAKVPNGAALTYTVIVSTPASFTANLSNTASGSSDATDPTPANNSSTTPGITPSPKADIAVVKATTATTFAPGEDVTYTITVTNNGPSDAANVKVVDNAPTGTTIKSWTAAVKTGTVNLPAASGTGNINQTIAKVPNGAAVTYTVVVSTPASFTANLSNTASGSSDATDPTPANNSSTTPGITPSPKADIAVVKATTATTFAPGEDVIYTITVTNNGPSDAANVKVIDNAPSGTTIKSWTAAVKTGTVTLPAASGTGNINQTIAKVPNGAAVTYTVIVSTPASFTGNLSNTASGSSAATDPTPANNSSTTPGITPSPKADIAVVKATTATTFAPGEDVTYTISVSNNGPSDAANVKVIDNAPSGTTIKSWTAAVKTGTVTLPAASGTGNISQTIAKLPNGAAVTYTVVVSTPANFTANLSNTASATSDATDNIPGNNTSTTTGLTPTAKADVEVVKTLKNTAQTTFKPGEDVFYYITIKNNGPSDAKNVNVEDVAPAGTTIFYWGVNILNGTVSLPNRNGNTDINETVALLPAGAVIRYEVGVKVNADHTGNLTNTATISSTTTDAVPGNNTSTSPALTDAAKADVVVAKKLKDAAQTSAIAGRSMEYVITVTNNGPDAAAVVKVKDAAPAGTTISTWTATAVSGTPDLTETSGTGNIDAVINNLPSGAVVAYNVTVQIPGDYSAATISNTAAASSQTADPVTANNSSTTPALPVVAVADLQINKTTAAQDYVPGRTLEYTIDVTNVGPSTAKGVNVKDIAPAGTTINTWTATVTSGNVTLPADNGVGDLDQTIAVMAANTVVRYSVIVSVPVSFRGDISNTATVAGTTTDNDQSNNSSTTAVLKPVQRADLEVTKQLKDPSQKNFVAGKDVVYLITVKNNGPAPATKVNIKDQAPAGTTIGSWTATVTNGTVTLPNASGTGDLNETITIMPDQSVVTYEVVVKTPDTYQGTLVNTVDVSSETSDPAPTCAACTAPAVAADPLPEADTDDYGNVRADNPVTIPVLKNDKPGDNNTPLDPKSVEIVTQPAHGTVVVNEDGTIVYTPTQGYNGPDSFTYRVQDQNGSWSNVATVNMNIVPDEVTVPNVITPNGDGANDKLEIKGLNKFVQNEIIIYNRWNNVLYKKQNYQGEWDGQGLNAGTYYYTLKGLDANGQWHTYNGYIMLLR</sequence>
<dbReference type="InterPro" id="IPR026341">
    <property type="entry name" value="T9SS_type_B"/>
</dbReference>
<reference evidence="4 5" key="2">
    <citation type="journal article" date="2010" name="Stand. Genomic Sci.">
        <title>Complete genome sequence of Chitinophaga pinensis type strain (UQM 2034).</title>
        <authorList>
            <person name="Glavina Del Rio T."/>
            <person name="Abt B."/>
            <person name="Spring S."/>
            <person name="Lapidus A."/>
            <person name="Nolan M."/>
            <person name="Tice H."/>
            <person name="Copeland A."/>
            <person name="Cheng J.F."/>
            <person name="Chen F."/>
            <person name="Bruce D."/>
            <person name="Goodwin L."/>
            <person name="Pitluck S."/>
            <person name="Ivanova N."/>
            <person name="Mavromatis K."/>
            <person name="Mikhailova N."/>
            <person name="Pati A."/>
            <person name="Chen A."/>
            <person name="Palaniappan K."/>
            <person name="Land M."/>
            <person name="Hauser L."/>
            <person name="Chang Y.J."/>
            <person name="Jeffries C.D."/>
            <person name="Chain P."/>
            <person name="Saunders E."/>
            <person name="Detter J.C."/>
            <person name="Brettin T."/>
            <person name="Rohde M."/>
            <person name="Goker M."/>
            <person name="Bristow J."/>
            <person name="Eisen J.A."/>
            <person name="Markowitz V."/>
            <person name="Hugenholtz P."/>
            <person name="Kyrpides N.C."/>
            <person name="Klenk H.P."/>
            <person name="Lucas S."/>
        </authorList>
    </citation>
    <scope>NUCLEOTIDE SEQUENCE [LARGE SCALE GENOMIC DNA]</scope>
    <source>
        <strain evidence="5">ATCC 43595 / DSM 2588 / LMG 13176 / NBRC 15968 / NCIMB 11800 / UQM 2034</strain>
    </source>
</reference>
<feature type="domain" description="DUF11" evidence="3">
    <location>
        <begin position="1447"/>
        <end position="1569"/>
    </location>
</feature>
<feature type="domain" description="DUF11" evidence="3">
    <location>
        <begin position="1709"/>
        <end position="1831"/>
    </location>
</feature>
<feature type="domain" description="DUF11" evidence="3">
    <location>
        <begin position="1185"/>
        <end position="1307"/>
    </location>
</feature>
<feature type="region of interest" description="Disordered" evidence="1">
    <location>
        <begin position="2334"/>
        <end position="2361"/>
    </location>
</feature>
<feature type="domain" description="DUF11" evidence="3">
    <location>
        <begin position="1054"/>
        <end position="1178"/>
    </location>
</feature>
<feature type="region of interest" description="Disordered" evidence="1">
    <location>
        <begin position="1547"/>
        <end position="1573"/>
    </location>
</feature>
<feature type="region of interest" description="Disordered" evidence="1">
    <location>
        <begin position="2203"/>
        <end position="2230"/>
    </location>
</feature>
<feature type="domain" description="DUF11" evidence="3">
    <location>
        <begin position="1578"/>
        <end position="1700"/>
    </location>
</feature>
<accession>A0A979G9G7</accession>